<feature type="transmembrane region" description="Helical" evidence="1">
    <location>
        <begin position="268"/>
        <end position="288"/>
    </location>
</feature>
<keyword evidence="1" id="KW-0472">Membrane</keyword>
<feature type="transmembrane region" description="Helical" evidence="1">
    <location>
        <begin position="130"/>
        <end position="148"/>
    </location>
</feature>
<protein>
    <submittedName>
        <fullName evidence="2">MFS family permease</fullName>
    </submittedName>
</protein>
<feature type="transmembrane region" description="Helical" evidence="1">
    <location>
        <begin position="294"/>
        <end position="314"/>
    </location>
</feature>
<feature type="transmembrane region" description="Helical" evidence="1">
    <location>
        <begin position="44"/>
        <end position="64"/>
    </location>
</feature>
<name>A0A7X0DLN2_NOVIT</name>
<dbReference type="AlphaFoldDB" id="A0A7X0DLN2"/>
<feature type="transmembrane region" description="Helical" evidence="1">
    <location>
        <begin position="103"/>
        <end position="124"/>
    </location>
</feature>
<evidence type="ECO:0000256" key="1">
    <source>
        <dbReference type="SAM" id="Phobius"/>
    </source>
</evidence>
<keyword evidence="1" id="KW-1133">Transmembrane helix</keyword>
<feature type="transmembrane region" description="Helical" evidence="1">
    <location>
        <begin position="70"/>
        <end position="91"/>
    </location>
</feature>
<organism evidence="2 3">
    <name type="scientific">Novispirillum itersonii</name>
    <name type="common">Aquaspirillum itersonii</name>
    <dbReference type="NCBI Taxonomy" id="189"/>
    <lineage>
        <taxon>Bacteria</taxon>
        <taxon>Pseudomonadati</taxon>
        <taxon>Pseudomonadota</taxon>
        <taxon>Alphaproteobacteria</taxon>
        <taxon>Rhodospirillales</taxon>
        <taxon>Novispirillaceae</taxon>
        <taxon>Novispirillum</taxon>
    </lineage>
</organism>
<dbReference type="Proteomes" id="UP000544872">
    <property type="component" value="Unassembled WGS sequence"/>
</dbReference>
<keyword evidence="1" id="KW-0812">Transmembrane</keyword>
<sequence>MYTDEDLDAAVTAGILDTRTAAAFRTFVVARQGGRLADEEHFRLLTGFNDIFVSIALTLVLAALAGLGMLVYPGVAGALVAGAAWGLAEYFTRRRRMALPSLLLLLAFTAALGAGLSFSLMPLLPVPQQPYGMLAGAMLATAGALAHWRRFRVPVTVAAGVGAAAAAVLALVLAVFPDAAPVLPWLVLPAGMVVFTLAMRWDASDRDRATRRSDVAFWLHLLAAGMIVHPVFGLLPNLSSPVAGAGLVLAVYAVLMAVALITDRRAILVSSLVYVLYAVVSAVTHSTVLAGSSIGWALVALPVGSVLLLFSAFWHSARRTLLRRMPQAIRDRVPVAG</sequence>
<reference evidence="2 3" key="1">
    <citation type="submission" date="2020-08" db="EMBL/GenBank/DDBJ databases">
        <title>Genomic Encyclopedia of Type Strains, Phase IV (KMG-IV): sequencing the most valuable type-strain genomes for metagenomic binning, comparative biology and taxonomic classification.</title>
        <authorList>
            <person name="Goeker M."/>
        </authorList>
    </citation>
    <scope>NUCLEOTIDE SEQUENCE [LARGE SCALE GENOMIC DNA]</scope>
    <source>
        <strain evidence="2 3">DSM 11590</strain>
    </source>
</reference>
<evidence type="ECO:0000313" key="3">
    <source>
        <dbReference type="Proteomes" id="UP000544872"/>
    </source>
</evidence>
<proteinExistence type="predicted"/>
<evidence type="ECO:0000313" key="2">
    <source>
        <dbReference type="EMBL" id="MBB6210198.1"/>
    </source>
</evidence>
<accession>A0A7X0DLN2</accession>
<feature type="transmembrane region" description="Helical" evidence="1">
    <location>
        <begin position="155"/>
        <end position="176"/>
    </location>
</feature>
<dbReference type="RefSeq" id="WP_184263041.1">
    <property type="nucleotide sequence ID" value="NZ_JACIIX010000005.1"/>
</dbReference>
<gene>
    <name evidence="2" type="ORF">FHS48_001613</name>
</gene>
<dbReference type="EMBL" id="JACIIX010000005">
    <property type="protein sequence ID" value="MBB6210198.1"/>
    <property type="molecule type" value="Genomic_DNA"/>
</dbReference>
<feature type="transmembrane region" description="Helical" evidence="1">
    <location>
        <begin position="241"/>
        <end position="261"/>
    </location>
</feature>
<feature type="transmembrane region" description="Helical" evidence="1">
    <location>
        <begin position="215"/>
        <end position="235"/>
    </location>
</feature>
<comment type="caution">
    <text evidence="2">The sequence shown here is derived from an EMBL/GenBank/DDBJ whole genome shotgun (WGS) entry which is preliminary data.</text>
</comment>
<feature type="transmembrane region" description="Helical" evidence="1">
    <location>
        <begin position="182"/>
        <end position="203"/>
    </location>
</feature>
<keyword evidence="3" id="KW-1185">Reference proteome</keyword>